<dbReference type="EMBL" id="RPOK01000002">
    <property type="protein sequence ID" value="RPJ67226.1"/>
    <property type="molecule type" value="Genomic_DNA"/>
</dbReference>
<keyword evidence="2" id="KW-0732">Signal</keyword>
<comment type="similarity">
    <text evidence="1">Belongs to the Gfo/Idh/MocA family.</text>
</comment>
<evidence type="ECO:0000259" key="4">
    <source>
        <dbReference type="Pfam" id="PF01408"/>
    </source>
</evidence>
<comment type="caution">
    <text evidence="6">The sequence shown here is derived from an EMBL/GenBank/DDBJ whole genome shotgun (WGS) entry which is preliminary data.</text>
</comment>
<dbReference type="SUPFAM" id="SSF51735">
    <property type="entry name" value="NAD(P)-binding Rossmann-fold domains"/>
    <property type="match status" value="1"/>
</dbReference>
<dbReference type="OrthoDB" id="9774191at2"/>
<evidence type="ECO:0000256" key="1">
    <source>
        <dbReference type="ARBA" id="ARBA00010928"/>
    </source>
</evidence>
<keyword evidence="7" id="KW-1185">Reference proteome</keyword>
<reference evidence="6 7" key="1">
    <citation type="submission" date="2018-11" db="EMBL/GenBank/DDBJ databases">
        <authorList>
            <person name="Ye M.-Q."/>
            <person name="Du Z.-J."/>
        </authorList>
    </citation>
    <scope>NUCLEOTIDE SEQUENCE [LARGE SCALE GENOMIC DNA]</scope>
    <source>
        <strain evidence="6 7">U0105</strain>
    </source>
</reference>
<dbReference type="PANTHER" id="PTHR22604:SF105">
    <property type="entry name" value="TRANS-1,2-DIHYDROBENZENE-1,2-DIOL DEHYDROGENASE"/>
    <property type="match status" value="1"/>
</dbReference>
<dbReference type="Pfam" id="PF22725">
    <property type="entry name" value="GFO_IDH_MocA_C3"/>
    <property type="match status" value="1"/>
</dbReference>
<dbReference type="SUPFAM" id="SSF55347">
    <property type="entry name" value="Glyceraldehyde-3-phosphate dehydrogenase-like, C-terminal domain"/>
    <property type="match status" value="1"/>
</dbReference>
<feature type="domain" description="GFO/IDH/MocA-like oxidoreductase" evidence="5">
    <location>
        <begin position="132"/>
        <end position="247"/>
    </location>
</feature>
<organism evidence="6 7">
    <name type="scientific">Alteromonas sediminis</name>
    <dbReference type="NCBI Taxonomy" id="2259342"/>
    <lineage>
        <taxon>Bacteria</taxon>
        <taxon>Pseudomonadati</taxon>
        <taxon>Pseudomonadota</taxon>
        <taxon>Gammaproteobacteria</taxon>
        <taxon>Alteromonadales</taxon>
        <taxon>Alteromonadaceae</taxon>
        <taxon>Alteromonas/Salinimonas group</taxon>
        <taxon>Alteromonas</taxon>
    </lineage>
</organism>
<keyword evidence="3" id="KW-0560">Oxidoreductase</keyword>
<evidence type="ECO:0000313" key="6">
    <source>
        <dbReference type="EMBL" id="RPJ67226.1"/>
    </source>
</evidence>
<dbReference type="GO" id="GO:0000166">
    <property type="term" value="F:nucleotide binding"/>
    <property type="evidence" value="ECO:0007669"/>
    <property type="project" value="InterPro"/>
</dbReference>
<dbReference type="AlphaFoldDB" id="A0A3N5Y391"/>
<proteinExistence type="inferred from homology"/>
<dbReference type="Gene3D" id="3.30.360.10">
    <property type="entry name" value="Dihydrodipicolinate Reductase, domain 2"/>
    <property type="match status" value="1"/>
</dbReference>
<accession>A0A3N5Y391</accession>
<dbReference type="InterPro" id="IPR036291">
    <property type="entry name" value="NAD(P)-bd_dom_sf"/>
</dbReference>
<evidence type="ECO:0000259" key="5">
    <source>
        <dbReference type="Pfam" id="PF22725"/>
    </source>
</evidence>
<dbReference type="InterPro" id="IPR055170">
    <property type="entry name" value="GFO_IDH_MocA-like_dom"/>
</dbReference>
<gene>
    <name evidence="6" type="ORF">DRW07_06745</name>
</gene>
<dbReference type="Pfam" id="PF01408">
    <property type="entry name" value="GFO_IDH_MocA"/>
    <property type="match status" value="1"/>
</dbReference>
<dbReference type="RefSeq" id="WP_124027129.1">
    <property type="nucleotide sequence ID" value="NZ_JBHRSN010000015.1"/>
</dbReference>
<dbReference type="InterPro" id="IPR050984">
    <property type="entry name" value="Gfo/Idh/MocA_domain"/>
</dbReference>
<feature type="domain" description="Gfo/Idh/MocA-like oxidoreductase N-terminal" evidence="4">
    <location>
        <begin position="5"/>
        <end position="122"/>
    </location>
</feature>
<evidence type="ECO:0000313" key="7">
    <source>
        <dbReference type="Proteomes" id="UP000275281"/>
    </source>
</evidence>
<evidence type="ECO:0000256" key="2">
    <source>
        <dbReference type="ARBA" id="ARBA00022729"/>
    </source>
</evidence>
<dbReference type="Gene3D" id="3.40.50.720">
    <property type="entry name" value="NAD(P)-binding Rossmann-like Domain"/>
    <property type="match status" value="1"/>
</dbReference>
<name>A0A3N5Y391_9ALTE</name>
<protein>
    <submittedName>
        <fullName evidence="6">Gfo/Idh/MocA family oxidoreductase</fullName>
    </submittedName>
</protein>
<dbReference type="PANTHER" id="PTHR22604">
    <property type="entry name" value="OXIDOREDUCTASES"/>
    <property type="match status" value="1"/>
</dbReference>
<dbReference type="InterPro" id="IPR000683">
    <property type="entry name" value="Gfo/Idh/MocA-like_OxRdtase_N"/>
</dbReference>
<dbReference type="Proteomes" id="UP000275281">
    <property type="component" value="Unassembled WGS sequence"/>
</dbReference>
<evidence type="ECO:0000256" key="3">
    <source>
        <dbReference type="ARBA" id="ARBA00023002"/>
    </source>
</evidence>
<dbReference type="GO" id="GO:0016491">
    <property type="term" value="F:oxidoreductase activity"/>
    <property type="evidence" value="ECO:0007669"/>
    <property type="project" value="UniProtKB-KW"/>
</dbReference>
<sequence length="319" mass="35456">MVENIRWGIVGAGRIAHTFTSDIRFAEHATLKAVAAREMPRALAFSQQYGDIKAYADYQALFSAPDIDAIYIATPHAMHFEQVKAAMEEGKAVLCEKPITVSYGQCEALAALSKSSQCFLMEAMWTYLLPAIQQAQQWVKEGRIGDIRQIQADFGYAFPFNPQQREWNTELGGGCLREMGVYPLAFNRLFMKSEPLNITASVHRAENGADAHVVALMDYGSVVSVMGASFVSKLRNWAYVIGTEGYIAIPDFWRATEITLFKGDECIETFSFPMKGSGFEYQIEHASNAIIAGKRESDIVSHSDSLAVQHHMDQILSMA</sequence>